<dbReference type="Proteomes" id="UP000708208">
    <property type="component" value="Unassembled WGS sequence"/>
</dbReference>
<dbReference type="EMBL" id="CAJVCH010541004">
    <property type="protein sequence ID" value="CAG7826752.1"/>
    <property type="molecule type" value="Genomic_DNA"/>
</dbReference>
<feature type="non-terminal residue" evidence="1">
    <location>
        <position position="108"/>
    </location>
</feature>
<proteinExistence type="predicted"/>
<comment type="caution">
    <text evidence="1">The sequence shown here is derived from an EMBL/GenBank/DDBJ whole genome shotgun (WGS) entry which is preliminary data.</text>
</comment>
<evidence type="ECO:0000313" key="1">
    <source>
        <dbReference type="EMBL" id="CAG7826752.1"/>
    </source>
</evidence>
<evidence type="ECO:0000313" key="2">
    <source>
        <dbReference type="Proteomes" id="UP000708208"/>
    </source>
</evidence>
<organism evidence="1 2">
    <name type="scientific">Allacma fusca</name>
    <dbReference type="NCBI Taxonomy" id="39272"/>
    <lineage>
        <taxon>Eukaryota</taxon>
        <taxon>Metazoa</taxon>
        <taxon>Ecdysozoa</taxon>
        <taxon>Arthropoda</taxon>
        <taxon>Hexapoda</taxon>
        <taxon>Collembola</taxon>
        <taxon>Symphypleona</taxon>
        <taxon>Sminthuridae</taxon>
        <taxon>Allacma</taxon>
    </lineage>
</organism>
<sequence>MSKQLTPNLCLTAAYYVHLYDHLESYNIKNGHDPALVEAAKLACDKLNKYYPKSDGLVYIVGVVLNPRLKFEWHSQVGFKEMVPKYRRMITDLWKKEYKPQNGQMSVD</sequence>
<accession>A0A8J2PEX4</accession>
<reference evidence="1" key="1">
    <citation type="submission" date="2021-06" db="EMBL/GenBank/DDBJ databases">
        <authorList>
            <person name="Hodson N. C."/>
            <person name="Mongue J. A."/>
            <person name="Jaron S. K."/>
        </authorList>
    </citation>
    <scope>NUCLEOTIDE SEQUENCE</scope>
</reference>
<dbReference type="OrthoDB" id="117690at2759"/>
<protein>
    <submittedName>
        <fullName evidence="1">Uncharacterized protein</fullName>
    </submittedName>
</protein>
<dbReference type="AlphaFoldDB" id="A0A8J2PEX4"/>
<feature type="non-terminal residue" evidence="1">
    <location>
        <position position="1"/>
    </location>
</feature>
<name>A0A8J2PEX4_9HEXA</name>
<gene>
    <name evidence="1" type="ORF">AFUS01_LOCUS36791</name>
</gene>
<keyword evidence="2" id="KW-1185">Reference proteome</keyword>